<dbReference type="EMBL" id="CM042047">
    <property type="protein sequence ID" value="KAI3771322.1"/>
    <property type="molecule type" value="Genomic_DNA"/>
</dbReference>
<dbReference type="Proteomes" id="UP001055879">
    <property type="component" value="Linkage Group LG01"/>
</dbReference>
<evidence type="ECO:0000313" key="2">
    <source>
        <dbReference type="Proteomes" id="UP001055879"/>
    </source>
</evidence>
<protein>
    <submittedName>
        <fullName evidence="1">Uncharacterized protein</fullName>
    </submittedName>
</protein>
<organism evidence="1 2">
    <name type="scientific">Arctium lappa</name>
    <name type="common">Greater burdock</name>
    <name type="synonym">Lappa major</name>
    <dbReference type="NCBI Taxonomy" id="4217"/>
    <lineage>
        <taxon>Eukaryota</taxon>
        <taxon>Viridiplantae</taxon>
        <taxon>Streptophyta</taxon>
        <taxon>Embryophyta</taxon>
        <taxon>Tracheophyta</taxon>
        <taxon>Spermatophyta</taxon>
        <taxon>Magnoliopsida</taxon>
        <taxon>eudicotyledons</taxon>
        <taxon>Gunneridae</taxon>
        <taxon>Pentapetalae</taxon>
        <taxon>asterids</taxon>
        <taxon>campanulids</taxon>
        <taxon>Asterales</taxon>
        <taxon>Asteraceae</taxon>
        <taxon>Carduoideae</taxon>
        <taxon>Cardueae</taxon>
        <taxon>Arctiinae</taxon>
        <taxon>Arctium</taxon>
    </lineage>
</organism>
<evidence type="ECO:0000313" key="1">
    <source>
        <dbReference type="EMBL" id="KAI3771322.1"/>
    </source>
</evidence>
<gene>
    <name evidence="1" type="ORF">L6452_02484</name>
</gene>
<accession>A0ACB9FJQ9</accession>
<reference evidence="1 2" key="2">
    <citation type="journal article" date="2022" name="Mol. Ecol. Resour.">
        <title>The genomes of chicory, endive, great burdock and yacon provide insights into Asteraceae paleo-polyploidization history and plant inulin production.</title>
        <authorList>
            <person name="Fan W."/>
            <person name="Wang S."/>
            <person name="Wang H."/>
            <person name="Wang A."/>
            <person name="Jiang F."/>
            <person name="Liu H."/>
            <person name="Zhao H."/>
            <person name="Xu D."/>
            <person name="Zhang Y."/>
        </authorList>
    </citation>
    <scope>NUCLEOTIDE SEQUENCE [LARGE SCALE GENOMIC DNA]</scope>
    <source>
        <strain evidence="2">cv. Niubang</strain>
    </source>
</reference>
<keyword evidence="2" id="KW-1185">Reference proteome</keyword>
<proteinExistence type="predicted"/>
<sequence>MIYLHHLLERLNTSSRKTLDTCLQLVKDSIPKIKACYGGMITYTDTELANMMVMDACFILDFLFLSEEDHPLTSRNAILTHSISSDLVLLENQIPFFVLSDIFDCTIHKIHTGSLTAGILCHLRLLIPFEEISNNVVTGTNQPHHILGLLAKSFHPVDNKIQSSRPPLKVPNHSARELDKAGVKFKPNSKDGNHWPLSINFSSSSFEFFRWCWGNRTITMPILHIDDNTELFLRNVIAYEQCTPGVPDYVTSYVCAIDMLIDTKKDLSKLVKSKVLSNNLGSNKNATKMLNDISKQFVFEEFYYKEQWKNLDDYYKSYVPKNVALLKRTHFSSPWKIIALLAAIILFTLAIIQTILRFIK</sequence>
<reference evidence="2" key="1">
    <citation type="journal article" date="2022" name="Mol. Ecol. Resour.">
        <title>The genomes of chicory, endive, great burdock and yacon provide insights into Asteraceae palaeo-polyploidization history and plant inulin production.</title>
        <authorList>
            <person name="Fan W."/>
            <person name="Wang S."/>
            <person name="Wang H."/>
            <person name="Wang A."/>
            <person name="Jiang F."/>
            <person name="Liu H."/>
            <person name="Zhao H."/>
            <person name="Xu D."/>
            <person name="Zhang Y."/>
        </authorList>
    </citation>
    <scope>NUCLEOTIDE SEQUENCE [LARGE SCALE GENOMIC DNA]</scope>
    <source>
        <strain evidence="2">cv. Niubang</strain>
    </source>
</reference>
<name>A0ACB9FJQ9_ARCLA</name>
<comment type="caution">
    <text evidence="1">The sequence shown here is derived from an EMBL/GenBank/DDBJ whole genome shotgun (WGS) entry which is preliminary data.</text>
</comment>